<keyword evidence="4 6" id="KW-0472">Membrane</keyword>
<feature type="region of interest" description="Disordered" evidence="5">
    <location>
        <begin position="1"/>
        <end position="38"/>
    </location>
</feature>
<dbReference type="AlphaFoldDB" id="A0AAP0S087"/>
<evidence type="ECO:0000256" key="4">
    <source>
        <dbReference type="ARBA" id="ARBA00023136"/>
    </source>
</evidence>
<dbReference type="Proteomes" id="UP001415857">
    <property type="component" value="Unassembled WGS sequence"/>
</dbReference>
<dbReference type="SUPFAM" id="SSF52540">
    <property type="entry name" value="P-loop containing nucleoside triphosphate hydrolases"/>
    <property type="match status" value="1"/>
</dbReference>
<dbReference type="Gene3D" id="3.40.50.300">
    <property type="entry name" value="P-loop containing nucleotide triphosphate hydrolases"/>
    <property type="match status" value="1"/>
</dbReference>
<evidence type="ECO:0000256" key="2">
    <source>
        <dbReference type="ARBA" id="ARBA00022692"/>
    </source>
</evidence>
<feature type="transmembrane region" description="Helical" evidence="6">
    <location>
        <begin position="218"/>
        <end position="242"/>
    </location>
</feature>
<comment type="caution">
    <text evidence="8">The sequence shown here is derived from an EMBL/GenBank/DDBJ whole genome shotgun (WGS) entry which is preliminary data.</text>
</comment>
<dbReference type="Pfam" id="PF00005">
    <property type="entry name" value="ABC_tran"/>
    <property type="match status" value="1"/>
</dbReference>
<dbReference type="InterPro" id="IPR027417">
    <property type="entry name" value="P-loop_NTPase"/>
</dbReference>
<dbReference type="InterPro" id="IPR003439">
    <property type="entry name" value="ABC_transporter-like_ATP-bd"/>
</dbReference>
<dbReference type="GO" id="GO:0016887">
    <property type="term" value="F:ATP hydrolysis activity"/>
    <property type="evidence" value="ECO:0007669"/>
    <property type="project" value="InterPro"/>
</dbReference>
<feature type="transmembrane region" description="Helical" evidence="6">
    <location>
        <begin position="58"/>
        <end position="83"/>
    </location>
</feature>
<evidence type="ECO:0000259" key="7">
    <source>
        <dbReference type="Pfam" id="PF00005"/>
    </source>
</evidence>
<evidence type="ECO:0000256" key="5">
    <source>
        <dbReference type="SAM" id="MobiDB-lite"/>
    </source>
</evidence>
<sequence length="520" mass="57098">MNTEQAMESKNHSPVVVSEKTAENTGNQQKWDKSNEKNESAGTVPYYKLYSFADSMDYLLMFIGTIGAVGNGMCMSMMTLLFGKLVDSVGRAKARDMVDEVYKHSTAPFMHVGYRSAVLFNIIDQLSNDPSPSTCQLLVSFSKASSAVGNMAEENGLDREMNTEQAIESTNHSPVVESQKTPEKTSNQQSWDKSKEKKESTSTVPYYKLYSFADSMDYLLIFIGTISAVGNGMCMALMTIVFGDLIDSIGAALNAKHVVDKVSMVSLNFLYLGVGCGVASFFLFHGFKTWNILVGKNQKTSKPFGVEVNYYKGEPKKSRLQGKPCWSTFQETVFMPFCLYMIYVSFVMNSNGSVKCPFRERLACCDVFQLCLKTTLSQVDSIGATANTKHVVDQVSTVFFALTMAALGISQSSSLAPDASKAKSSAASVFAILDRKSNIDSSDNSGTTLENVEGKIKFHHVSFKYPTRPDLQVFRDLCLTIRSGKTVALVGESGSGKSTVISLLQRFYNPDSGSHYTGRN</sequence>
<evidence type="ECO:0000313" key="9">
    <source>
        <dbReference type="Proteomes" id="UP001415857"/>
    </source>
</evidence>
<feature type="domain" description="ABC transporter" evidence="7">
    <location>
        <begin position="475"/>
        <end position="514"/>
    </location>
</feature>
<reference evidence="8 9" key="1">
    <citation type="journal article" date="2024" name="Plant J.">
        <title>Genome sequences and population genomics reveal climatic adaptation and genomic divergence between two closely related sweetgum species.</title>
        <authorList>
            <person name="Xu W.Q."/>
            <person name="Ren C.Q."/>
            <person name="Zhang X.Y."/>
            <person name="Comes H.P."/>
            <person name="Liu X.H."/>
            <person name="Li Y.G."/>
            <person name="Kettle C.J."/>
            <person name="Jalonen R."/>
            <person name="Gaisberger H."/>
            <person name="Ma Y.Z."/>
            <person name="Qiu Y.X."/>
        </authorList>
    </citation>
    <scope>NUCLEOTIDE SEQUENCE [LARGE SCALE GENOMIC DNA]</scope>
    <source>
        <strain evidence="8">Hangzhou</strain>
    </source>
</reference>
<dbReference type="GO" id="GO:0005524">
    <property type="term" value="F:ATP binding"/>
    <property type="evidence" value="ECO:0007669"/>
    <property type="project" value="InterPro"/>
</dbReference>
<dbReference type="PANTHER" id="PTHR43394">
    <property type="entry name" value="ATP-DEPENDENT PERMEASE MDL1, MITOCHONDRIAL"/>
    <property type="match status" value="1"/>
</dbReference>
<dbReference type="InterPro" id="IPR036640">
    <property type="entry name" value="ABC1_TM_sf"/>
</dbReference>
<dbReference type="EMBL" id="JBBPBK010000003">
    <property type="protein sequence ID" value="KAK9288528.1"/>
    <property type="molecule type" value="Genomic_DNA"/>
</dbReference>
<feature type="compositionally biased region" description="Polar residues" evidence="5">
    <location>
        <begin position="165"/>
        <end position="191"/>
    </location>
</feature>
<dbReference type="PANTHER" id="PTHR43394:SF18">
    <property type="entry name" value="ABC TRANSPORTER B FAMILY MEMBER 11-LIKE"/>
    <property type="match status" value="1"/>
</dbReference>
<dbReference type="Gene3D" id="1.20.1560.10">
    <property type="entry name" value="ABC transporter type 1, transmembrane domain"/>
    <property type="match status" value="3"/>
</dbReference>
<dbReference type="InterPro" id="IPR039421">
    <property type="entry name" value="Type_1_exporter"/>
</dbReference>
<keyword evidence="3 6" id="KW-1133">Transmembrane helix</keyword>
<feature type="region of interest" description="Disordered" evidence="5">
    <location>
        <begin position="165"/>
        <end position="196"/>
    </location>
</feature>
<comment type="subcellular location">
    <subcellularLocation>
        <location evidence="1">Membrane</location>
        <topology evidence="1">Multi-pass membrane protein</topology>
    </subcellularLocation>
</comment>
<evidence type="ECO:0000313" key="8">
    <source>
        <dbReference type="EMBL" id="KAK9288528.1"/>
    </source>
</evidence>
<dbReference type="GO" id="GO:0015421">
    <property type="term" value="F:ABC-type oligopeptide transporter activity"/>
    <property type="evidence" value="ECO:0007669"/>
    <property type="project" value="TreeGrafter"/>
</dbReference>
<proteinExistence type="predicted"/>
<dbReference type="GO" id="GO:0090374">
    <property type="term" value="P:oligopeptide export from mitochondrion"/>
    <property type="evidence" value="ECO:0007669"/>
    <property type="project" value="TreeGrafter"/>
</dbReference>
<name>A0AAP0S087_LIQFO</name>
<dbReference type="FunFam" id="1.20.1560.10:FF:000396">
    <property type="entry name" value="Uncharacterized protein"/>
    <property type="match status" value="1"/>
</dbReference>
<accession>A0AAP0S087</accession>
<evidence type="ECO:0000256" key="1">
    <source>
        <dbReference type="ARBA" id="ARBA00004141"/>
    </source>
</evidence>
<dbReference type="GO" id="GO:0005743">
    <property type="term" value="C:mitochondrial inner membrane"/>
    <property type="evidence" value="ECO:0007669"/>
    <property type="project" value="TreeGrafter"/>
</dbReference>
<evidence type="ECO:0000256" key="3">
    <source>
        <dbReference type="ARBA" id="ARBA00022989"/>
    </source>
</evidence>
<gene>
    <name evidence="8" type="ORF">L1049_016987</name>
</gene>
<evidence type="ECO:0000256" key="6">
    <source>
        <dbReference type="SAM" id="Phobius"/>
    </source>
</evidence>
<keyword evidence="2 6" id="KW-0812">Transmembrane</keyword>
<keyword evidence="9" id="KW-1185">Reference proteome</keyword>
<organism evidence="8 9">
    <name type="scientific">Liquidambar formosana</name>
    <name type="common">Formosan gum</name>
    <dbReference type="NCBI Taxonomy" id="63359"/>
    <lineage>
        <taxon>Eukaryota</taxon>
        <taxon>Viridiplantae</taxon>
        <taxon>Streptophyta</taxon>
        <taxon>Embryophyta</taxon>
        <taxon>Tracheophyta</taxon>
        <taxon>Spermatophyta</taxon>
        <taxon>Magnoliopsida</taxon>
        <taxon>eudicotyledons</taxon>
        <taxon>Gunneridae</taxon>
        <taxon>Pentapetalae</taxon>
        <taxon>Saxifragales</taxon>
        <taxon>Altingiaceae</taxon>
        <taxon>Liquidambar</taxon>
    </lineage>
</organism>
<protein>
    <recommendedName>
        <fullName evidence="7">ABC transporter domain-containing protein</fullName>
    </recommendedName>
</protein>
<feature type="transmembrane region" description="Helical" evidence="6">
    <location>
        <begin position="262"/>
        <end position="284"/>
    </location>
</feature>